<reference evidence="2 3" key="1">
    <citation type="journal article" date="2011" name="Proc. Natl. Acad. Sci. U.S.A.">
        <title>Evolutionary erosion of yeast sex chromosomes by mating-type switching accidents.</title>
        <authorList>
            <person name="Gordon J.L."/>
            <person name="Armisen D."/>
            <person name="Proux-Wera E."/>
            <person name="Oheigeartaigh S.S."/>
            <person name="Byrne K.P."/>
            <person name="Wolfe K.H."/>
        </authorList>
    </citation>
    <scope>NUCLEOTIDE SEQUENCE [LARGE SCALE GENOMIC DNA]</scope>
    <source>
        <strain evidence="3">ATCC 22294 / BCRC 22015 / CBS 2517 / CECT 1963 / NBRC 1671 / NRRL Y-8276</strain>
    </source>
</reference>
<dbReference type="AlphaFoldDB" id="H2AX60"/>
<dbReference type="OrthoDB" id="4069217at2759"/>
<dbReference type="InParanoid" id="H2AX60"/>
<dbReference type="HOGENOM" id="CLU_360944_0_0_1"/>
<keyword evidence="1" id="KW-0472">Membrane</keyword>
<feature type="transmembrane region" description="Helical" evidence="1">
    <location>
        <begin position="72"/>
        <end position="92"/>
    </location>
</feature>
<sequence length="685" mass="78906">MSSQFSSANTKKALTSSIFNSLKKLNGDKYDETLLLKLISSLRYLDSSDSKYFSGLKLDDIDIFNNLYHRNLNLLAILFAYCSILPFLQPLIINSLIVPNSPLLSFQQFYNGASPGYTPGFYTIVQVIEQFQGVDLMTIDFLNLSLDSILIKIWIPQWLLYLKNNRPQSLDDYKESLTNLVTVESNMDFFIATSSSLEFHKSKYQYFIERFAQRIILLPQRLISQTTYNNALSLIVSSFDINLENNLRVLMEIIDHPEYDYIEQPRLCILLYLSLNNIQTIPIHILHKELNKMGTVQSLSAIVNMCQFLLARYLLKLVNGNLSLPKWFDEHILPPIPPISKSLFVFDNDNKIHLPFGQIVTLLIKCLNLTILINTNILLQYKQLQINPLENPEGTSDINYQLTRDYLELYFIPEITSLLLSDELSQNTNQSKISLIYNKLLFINSIIVIENLIFVNGGSENIIIYHLIKFVSRISIENLYLQKISINLLNHLFFHSKDTSIIKLCEENELSLQSLKAYIELWNDGTSKYSGFYEQVFQLNQPPVELMTVNLNSIIEMYLPDDKHDFISIEDNQTKTMQMRNSSVVSSSTNKFDPYITKSFVPNYNNLFNNSESFNSSYRDHASTSTSAATTSHTTNLWNSFQNTSQNKIVNTGKNYILGGHNRVKNNSRVQSIHIDQFENFSNNI</sequence>
<dbReference type="Proteomes" id="UP000005220">
    <property type="component" value="Chromosome 6"/>
</dbReference>
<dbReference type="Pfam" id="PF22575">
    <property type="entry name" value="Vir1p"/>
    <property type="match status" value="3"/>
</dbReference>
<dbReference type="InterPro" id="IPR054776">
    <property type="entry name" value="VIR1_yeast"/>
</dbReference>
<dbReference type="EMBL" id="HE650826">
    <property type="protein sequence ID" value="CCF58960.1"/>
    <property type="molecule type" value="Genomic_DNA"/>
</dbReference>
<name>H2AX60_KAZAF</name>
<organism evidence="2 3">
    <name type="scientific">Kazachstania africana (strain ATCC 22294 / BCRC 22015 / CBS 2517 / CECT 1963 / NBRC 1671 / NRRL Y-8276)</name>
    <name type="common">Yeast</name>
    <name type="synonym">Kluyveromyces africanus</name>
    <dbReference type="NCBI Taxonomy" id="1071382"/>
    <lineage>
        <taxon>Eukaryota</taxon>
        <taxon>Fungi</taxon>
        <taxon>Dikarya</taxon>
        <taxon>Ascomycota</taxon>
        <taxon>Saccharomycotina</taxon>
        <taxon>Saccharomycetes</taxon>
        <taxon>Saccharomycetales</taxon>
        <taxon>Saccharomycetaceae</taxon>
        <taxon>Kazachstania</taxon>
    </lineage>
</organism>
<dbReference type="STRING" id="1071382.H2AX60"/>
<proteinExistence type="predicted"/>
<evidence type="ECO:0000256" key="1">
    <source>
        <dbReference type="SAM" id="Phobius"/>
    </source>
</evidence>
<accession>H2AX60</accession>
<dbReference type="GO" id="GO:0051321">
    <property type="term" value="P:meiotic cell cycle"/>
    <property type="evidence" value="ECO:0007669"/>
    <property type="project" value="EnsemblFungi"/>
</dbReference>
<dbReference type="RefSeq" id="XP_003958095.1">
    <property type="nucleotide sequence ID" value="XM_003958046.1"/>
</dbReference>
<keyword evidence="3" id="KW-1185">Reference proteome</keyword>
<dbReference type="GeneID" id="13884428"/>
<gene>
    <name evidence="2" type="primary">KAFR0F03640</name>
    <name evidence="2" type="ORF">KAFR_0F03640</name>
</gene>
<evidence type="ECO:0000313" key="2">
    <source>
        <dbReference type="EMBL" id="CCF58960.1"/>
    </source>
</evidence>
<dbReference type="GO" id="GO:0036396">
    <property type="term" value="C:RNA N6-methyladenosine methyltransferase complex"/>
    <property type="evidence" value="ECO:0007669"/>
    <property type="project" value="EnsemblFungi"/>
</dbReference>
<dbReference type="KEGG" id="kaf:KAFR_0F03640"/>
<dbReference type="eggNOG" id="ENOG502QWIZ">
    <property type="taxonomic scope" value="Eukaryota"/>
</dbReference>
<evidence type="ECO:0000313" key="3">
    <source>
        <dbReference type="Proteomes" id="UP000005220"/>
    </source>
</evidence>
<protein>
    <submittedName>
        <fullName evidence="2">Uncharacterized protein</fullName>
    </submittedName>
</protein>
<dbReference type="GO" id="GO:0045944">
    <property type="term" value="P:positive regulation of transcription by RNA polymerase II"/>
    <property type="evidence" value="ECO:0007669"/>
    <property type="project" value="InterPro"/>
</dbReference>
<keyword evidence="1" id="KW-1133">Transmembrane helix</keyword>
<keyword evidence="1" id="KW-0812">Transmembrane</keyword>
<dbReference type="FunCoup" id="H2AX60">
    <property type="interactions" value="143"/>
</dbReference>